<evidence type="ECO:0008006" key="4">
    <source>
        <dbReference type="Google" id="ProtNLM"/>
    </source>
</evidence>
<organism evidence="2 3">
    <name type="scientific">Microthyrium microscopicum</name>
    <dbReference type="NCBI Taxonomy" id="703497"/>
    <lineage>
        <taxon>Eukaryota</taxon>
        <taxon>Fungi</taxon>
        <taxon>Dikarya</taxon>
        <taxon>Ascomycota</taxon>
        <taxon>Pezizomycotina</taxon>
        <taxon>Dothideomycetes</taxon>
        <taxon>Dothideomycetes incertae sedis</taxon>
        <taxon>Microthyriales</taxon>
        <taxon>Microthyriaceae</taxon>
        <taxon>Microthyrium</taxon>
    </lineage>
</organism>
<dbReference type="InterPro" id="IPR024368">
    <property type="entry name" value="Ecl1/2/3"/>
</dbReference>
<accession>A0A6A6UP90</accession>
<feature type="region of interest" description="Disordered" evidence="1">
    <location>
        <begin position="85"/>
        <end position="156"/>
    </location>
</feature>
<reference evidence="2" key="1">
    <citation type="journal article" date="2020" name="Stud. Mycol.">
        <title>101 Dothideomycetes genomes: a test case for predicting lifestyles and emergence of pathogens.</title>
        <authorList>
            <person name="Haridas S."/>
            <person name="Albert R."/>
            <person name="Binder M."/>
            <person name="Bloem J."/>
            <person name="Labutti K."/>
            <person name="Salamov A."/>
            <person name="Andreopoulos B."/>
            <person name="Baker S."/>
            <person name="Barry K."/>
            <person name="Bills G."/>
            <person name="Bluhm B."/>
            <person name="Cannon C."/>
            <person name="Castanera R."/>
            <person name="Culley D."/>
            <person name="Daum C."/>
            <person name="Ezra D."/>
            <person name="Gonzalez J."/>
            <person name="Henrissat B."/>
            <person name="Kuo A."/>
            <person name="Liang C."/>
            <person name="Lipzen A."/>
            <person name="Lutzoni F."/>
            <person name="Magnuson J."/>
            <person name="Mondo S."/>
            <person name="Nolan M."/>
            <person name="Ohm R."/>
            <person name="Pangilinan J."/>
            <person name="Park H.-J."/>
            <person name="Ramirez L."/>
            <person name="Alfaro M."/>
            <person name="Sun H."/>
            <person name="Tritt A."/>
            <person name="Yoshinaga Y."/>
            <person name="Zwiers L.-H."/>
            <person name="Turgeon B."/>
            <person name="Goodwin S."/>
            <person name="Spatafora J."/>
            <person name="Crous P."/>
            <person name="Grigoriev I."/>
        </authorList>
    </citation>
    <scope>NUCLEOTIDE SEQUENCE</scope>
    <source>
        <strain evidence="2">CBS 115976</strain>
    </source>
</reference>
<evidence type="ECO:0000313" key="3">
    <source>
        <dbReference type="Proteomes" id="UP000799302"/>
    </source>
</evidence>
<keyword evidence="3" id="KW-1185">Reference proteome</keyword>
<dbReference type="AlphaFoldDB" id="A0A6A6UP90"/>
<evidence type="ECO:0000313" key="2">
    <source>
        <dbReference type="EMBL" id="KAF2673263.1"/>
    </source>
</evidence>
<gene>
    <name evidence="2" type="ORF">BT63DRAFT_437011</name>
</gene>
<feature type="compositionally biased region" description="Polar residues" evidence="1">
    <location>
        <begin position="125"/>
        <end position="135"/>
    </location>
</feature>
<dbReference type="Pfam" id="PF12855">
    <property type="entry name" value="Ecl1"/>
    <property type="match status" value="1"/>
</dbReference>
<name>A0A6A6UP90_9PEZI</name>
<sequence length="182" mass="19946">MSTEMEWSPNYCLNCDKQTPEPHYCSQACRLADLEKSAFSAPVSPGYGYSASSNSSTLSFSVSKSSKQFHLPPAFNFAAYRHGSSSRIESPPLSPRAGATLHHHSHSATQHNSSHRPAPLYRATTDYSQRRSLNPSTSRSSLSSISSSSTSGGLSDHALSQLQNYSNSFDHSRDWKRRTTLG</sequence>
<dbReference type="EMBL" id="MU004231">
    <property type="protein sequence ID" value="KAF2673263.1"/>
    <property type="molecule type" value="Genomic_DNA"/>
</dbReference>
<protein>
    <recommendedName>
        <fullName evidence="4">Life-span regulatory factor domain-containing protein</fullName>
    </recommendedName>
</protein>
<dbReference type="Proteomes" id="UP000799302">
    <property type="component" value="Unassembled WGS sequence"/>
</dbReference>
<feature type="compositionally biased region" description="Low complexity" evidence="1">
    <location>
        <begin position="136"/>
        <end position="155"/>
    </location>
</feature>
<dbReference type="OrthoDB" id="2563506at2759"/>
<proteinExistence type="predicted"/>
<evidence type="ECO:0000256" key="1">
    <source>
        <dbReference type="SAM" id="MobiDB-lite"/>
    </source>
</evidence>